<dbReference type="Gene3D" id="3.30.160.20">
    <property type="match status" value="1"/>
</dbReference>
<feature type="domain" description="DRBM" evidence="2">
    <location>
        <begin position="3"/>
        <end position="72"/>
    </location>
</feature>
<evidence type="ECO:0000256" key="1">
    <source>
        <dbReference type="PROSITE-ProRule" id="PRU00266"/>
    </source>
</evidence>
<dbReference type="Pfam" id="PF00035">
    <property type="entry name" value="dsrm"/>
    <property type="match status" value="1"/>
</dbReference>
<reference evidence="3 4" key="1">
    <citation type="submission" date="2019-02" db="EMBL/GenBank/DDBJ databases">
        <title>Genome sequencing of the rare red list fungi Bondarzewia mesenterica.</title>
        <authorList>
            <person name="Buettner E."/>
            <person name="Kellner H."/>
        </authorList>
    </citation>
    <scope>NUCLEOTIDE SEQUENCE [LARGE SCALE GENOMIC DNA]</scope>
    <source>
        <strain evidence="3 4">DSM 108281</strain>
    </source>
</reference>
<accession>A0A4S4M3M4</accession>
<gene>
    <name evidence="3" type="ORF">EW146_g1521</name>
</gene>
<protein>
    <recommendedName>
        <fullName evidence="2">DRBM domain-containing protein</fullName>
    </recommendedName>
</protein>
<keyword evidence="4" id="KW-1185">Reference proteome</keyword>
<dbReference type="PROSITE" id="PS50137">
    <property type="entry name" value="DS_RBD"/>
    <property type="match status" value="1"/>
</dbReference>
<proteinExistence type="predicted"/>
<evidence type="ECO:0000259" key="2">
    <source>
        <dbReference type="PROSITE" id="PS50137"/>
    </source>
</evidence>
<dbReference type="InterPro" id="IPR014720">
    <property type="entry name" value="dsRBD_dom"/>
</dbReference>
<evidence type="ECO:0000313" key="4">
    <source>
        <dbReference type="Proteomes" id="UP000310158"/>
    </source>
</evidence>
<dbReference type="OrthoDB" id="112668at2759"/>
<dbReference type="GO" id="GO:0003723">
    <property type="term" value="F:RNA binding"/>
    <property type="evidence" value="ECO:0007669"/>
    <property type="project" value="UniProtKB-UniRule"/>
</dbReference>
<sequence>MADFVVLLNNHLQTLGTTRELRWQFEESGLKHQRMHTAVALYYDNEIGKGTGNSKSQAKLAAAAQALNHLTQN</sequence>
<keyword evidence="1" id="KW-0694">RNA-binding</keyword>
<dbReference type="Proteomes" id="UP000310158">
    <property type="component" value="Unassembled WGS sequence"/>
</dbReference>
<comment type="caution">
    <text evidence="3">The sequence shown here is derived from an EMBL/GenBank/DDBJ whole genome shotgun (WGS) entry which is preliminary data.</text>
</comment>
<dbReference type="AlphaFoldDB" id="A0A4S4M3M4"/>
<organism evidence="3 4">
    <name type="scientific">Bondarzewia mesenterica</name>
    <dbReference type="NCBI Taxonomy" id="1095465"/>
    <lineage>
        <taxon>Eukaryota</taxon>
        <taxon>Fungi</taxon>
        <taxon>Dikarya</taxon>
        <taxon>Basidiomycota</taxon>
        <taxon>Agaricomycotina</taxon>
        <taxon>Agaricomycetes</taxon>
        <taxon>Russulales</taxon>
        <taxon>Bondarzewiaceae</taxon>
        <taxon>Bondarzewia</taxon>
    </lineage>
</organism>
<evidence type="ECO:0000313" key="3">
    <source>
        <dbReference type="EMBL" id="THH19694.1"/>
    </source>
</evidence>
<name>A0A4S4M3M4_9AGAM</name>
<dbReference type="EMBL" id="SGPL01000038">
    <property type="protein sequence ID" value="THH19694.1"/>
    <property type="molecule type" value="Genomic_DNA"/>
</dbReference>
<dbReference type="SUPFAM" id="SSF54768">
    <property type="entry name" value="dsRNA-binding domain-like"/>
    <property type="match status" value="1"/>
</dbReference>